<accession>A0AAD7ITX4</accession>
<keyword evidence="2" id="KW-1185">Reference proteome</keyword>
<proteinExistence type="predicted"/>
<dbReference type="Proteomes" id="UP001215598">
    <property type="component" value="Unassembled WGS sequence"/>
</dbReference>
<dbReference type="AlphaFoldDB" id="A0AAD7ITX4"/>
<reference evidence="1" key="1">
    <citation type="submission" date="2023-03" db="EMBL/GenBank/DDBJ databases">
        <title>Massive genome expansion in bonnet fungi (Mycena s.s.) driven by repeated elements and novel gene families across ecological guilds.</title>
        <authorList>
            <consortium name="Lawrence Berkeley National Laboratory"/>
            <person name="Harder C.B."/>
            <person name="Miyauchi S."/>
            <person name="Viragh M."/>
            <person name="Kuo A."/>
            <person name="Thoen E."/>
            <person name="Andreopoulos B."/>
            <person name="Lu D."/>
            <person name="Skrede I."/>
            <person name="Drula E."/>
            <person name="Henrissat B."/>
            <person name="Morin E."/>
            <person name="Kohler A."/>
            <person name="Barry K."/>
            <person name="LaButti K."/>
            <person name="Morin E."/>
            <person name="Salamov A."/>
            <person name="Lipzen A."/>
            <person name="Mereny Z."/>
            <person name="Hegedus B."/>
            <person name="Baldrian P."/>
            <person name="Stursova M."/>
            <person name="Weitz H."/>
            <person name="Taylor A."/>
            <person name="Grigoriev I.V."/>
            <person name="Nagy L.G."/>
            <person name="Martin F."/>
            <person name="Kauserud H."/>
        </authorList>
    </citation>
    <scope>NUCLEOTIDE SEQUENCE</scope>
    <source>
        <strain evidence="1">CBHHK182m</strain>
    </source>
</reference>
<name>A0AAD7ITX4_9AGAR</name>
<comment type="caution">
    <text evidence="1">The sequence shown here is derived from an EMBL/GenBank/DDBJ whole genome shotgun (WGS) entry which is preliminary data.</text>
</comment>
<protein>
    <submittedName>
        <fullName evidence="1">Uncharacterized protein</fullName>
    </submittedName>
</protein>
<evidence type="ECO:0000313" key="2">
    <source>
        <dbReference type="Proteomes" id="UP001215598"/>
    </source>
</evidence>
<evidence type="ECO:0000313" key="1">
    <source>
        <dbReference type="EMBL" id="KAJ7749663.1"/>
    </source>
</evidence>
<organism evidence="1 2">
    <name type="scientific">Mycena metata</name>
    <dbReference type="NCBI Taxonomy" id="1033252"/>
    <lineage>
        <taxon>Eukaryota</taxon>
        <taxon>Fungi</taxon>
        <taxon>Dikarya</taxon>
        <taxon>Basidiomycota</taxon>
        <taxon>Agaricomycotina</taxon>
        <taxon>Agaricomycetes</taxon>
        <taxon>Agaricomycetidae</taxon>
        <taxon>Agaricales</taxon>
        <taxon>Marasmiineae</taxon>
        <taxon>Mycenaceae</taxon>
        <taxon>Mycena</taxon>
    </lineage>
</organism>
<dbReference type="EMBL" id="JARKIB010000068">
    <property type="protein sequence ID" value="KAJ7749663.1"/>
    <property type="molecule type" value="Genomic_DNA"/>
</dbReference>
<gene>
    <name evidence="1" type="ORF">B0H16DRAFT_1228675</name>
</gene>
<feature type="non-terminal residue" evidence="1">
    <location>
        <position position="120"/>
    </location>
</feature>
<sequence length="120" mass="13736">MEDVCYFLITRIEGSKERARARYGLINYVISTYPCVQPTETTAFRTSLAKLLETLRHSYMSSGRADSKTPTANSAWWWKDVMVRKSLLEECAGERFERLILALSTHALLKGSRTIEPNET</sequence>